<dbReference type="GO" id="GO:0017056">
    <property type="term" value="F:structural constituent of nuclear pore"/>
    <property type="evidence" value="ECO:0007669"/>
    <property type="project" value="InterPro"/>
</dbReference>
<dbReference type="PANTHER" id="PTHR13257">
    <property type="entry name" value="NUCLEOPORIN NUP84-RELATED"/>
    <property type="match status" value="1"/>
</dbReference>
<dbReference type="OrthoDB" id="341482at2759"/>
<dbReference type="InterPro" id="IPR037700">
    <property type="entry name" value="NUP88/NUP82"/>
</dbReference>
<evidence type="ECO:0000256" key="9">
    <source>
        <dbReference type="SAM" id="MobiDB-lite"/>
    </source>
</evidence>
<dbReference type="GO" id="GO:0006406">
    <property type="term" value="P:mRNA export from nucleus"/>
    <property type="evidence" value="ECO:0007669"/>
    <property type="project" value="TreeGrafter"/>
</dbReference>
<evidence type="ECO:0000313" key="11">
    <source>
        <dbReference type="Proteomes" id="UP000799778"/>
    </source>
</evidence>
<feature type="region of interest" description="Disordered" evidence="9">
    <location>
        <begin position="789"/>
        <end position="812"/>
    </location>
</feature>
<dbReference type="RefSeq" id="XP_033383921.1">
    <property type="nucleotide sequence ID" value="XM_033525087.1"/>
</dbReference>
<sequence>MPRVISYTPPWLMRPSSGYQLFAPKQSTSTALVPKQAPGKRKTIATRGSEIFTAVGTEIRWADLAALKDGLDSSRTLKLSVPFPITQLVVSPYNDYIAVATSHTIHVAILPDSSLLNSDDDSPIKLKAFQIGPLAHVREESPLASVLWHPLGYHGRCLVTITQDGIVRLWEINRTDRSSFAEPALSVDLKKLANAENDEDDLSASKLGATKGFSPDSFELEVASACFGDFPEQEGVHGWAPMTLWVAMVEGDLYALCPLLPSKWQLVEADSSNTIMETLATSINVAHEDSQENKDTPAEEVETAQKQLSWLSDIIYSEPFQEVTPFGESIKVYTRPNSVPAVPLLQGPFSISSQGLDDFELTDLIVFSLKTFTDGEDGEPAEGLPAAVVCILTDTAKVHICLDLEGIVGRWLPSATDDFSASKPVEHNLVLLETLVLTKEETSTYSQSITTDVHTDFSFFVSHPSGIFYISLESWVRNLEEELANPQSEGMQFRLTRMLDSATTHLELCLPRPASNSGAAVPDNATSCIAIEDGNIGYFLLTTFDNEPHAVILDAPEDGMPTEEQLAEYMEVGTLPMQTRPAYQPPKELYEPLQSVAGLDKLIPQRHRASLKEEIRLSPANLNILMDVHRVLSDDTQKLQRAVADLFRRCQRLQDEYRDQIFRTSQAMTNIEAVTGNDGTDSNGEVNEHSAAKIDERLERVKSRQEEINARYEAIRRKMASVGGSELSEKEAGLVEELQVMERSLDPSAQTLTDDADGSDIPAWQRLEKIKQLKKTLTKQAEQTLSAIQEQRAAGDTGVKVPSHSRKQENEQIEALLQRETALVEAATNRLRSLGVSIPQVEGN</sequence>
<dbReference type="GO" id="GO:0000056">
    <property type="term" value="P:ribosomal small subunit export from nucleus"/>
    <property type="evidence" value="ECO:0007669"/>
    <property type="project" value="InterPro"/>
</dbReference>
<keyword evidence="4" id="KW-0653">Protein transport</keyword>
<evidence type="ECO:0000256" key="8">
    <source>
        <dbReference type="SAM" id="Coils"/>
    </source>
</evidence>
<dbReference type="Gene3D" id="2.130.10.10">
    <property type="entry name" value="YVTN repeat-like/Quinoprotein amine dehydrogenase"/>
    <property type="match status" value="1"/>
</dbReference>
<evidence type="ECO:0000256" key="7">
    <source>
        <dbReference type="ARBA" id="ARBA00023242"/>
    </source>
</evidence>
<dbReference type="GeneID" id="54282484"/>
<protein>
    <recommendedName>
        <fullName evidence="12">Nuclear pore complex protein An-Nup82</fullName>
    </recommendedName>
</protein>
<dbReference type="SUPFAM" id="SSF50978">
    <property type="entry name" value="WD40 repeat-like"/>
    <property type="match status" value="1"/>
</dbReference>
<proteinExistence type="predicted"/>
<dbReference type="GO" id="GO:0000055">
    <property type="term" value="P:ribosomal large subunit export from nucleus"/>
    <property type="evidence" value="ECO:0007669"/>
    <property type="project" value="InterPro"/>
</dbReference>
<keyword evidence="5" id="KW-0811">Translocation</keyword>
<dbReference type="InterPro" id="IPR015943">
    <property type="entry name" value="WD40/YVTN_repeat-like_dom_sf"/>
</dbReference>
<feature type="coiled-coil region" evidence="8">
    <location>
        <begin position="691"/>
        <end position="718"/>
    </location>
</feature>
<evidence type="ECO:0000256" key="6">
    <source>
        <dbReference type="ARBA" id="ARBA00023132"/>
    </source>
</evidence>
<evidence type="ECO:0000256" key="2">
    <source>
        <dbReference type="ARBA" id="ARBA00022448"/>
    </source>
</evidence>
<evidence type="ECO:0000256" key="3">
    <source>
        <dbReference type="ARBA" id="ARBA00022816"/>
    </source>
</evidence>
<dbReference type="GO" id="GO:0005643">
    <property type="term" value="C:nuclear pore"/>
    <property type="evidence" value="ECO:0007669"/>
    <property type="project" value="UniProtKB-SubCell"/>
</dbReference>
<keyword evidence="2" id="KW-0813">Transport</keyword>
<keyword evidence="7" id="KW-0539">Nucleus</keyword>
<organism evidence="10 11">
    <name type="scientific">Aaosphaeria arxii CBS 175.79</name>
    <dbReference type="NCBI Taxonomy" id="1450172"/>
    <lineage>
        <taxon>Eukaryota</taxon>
        <taxon>Fungi</taxon>
        <taxon>Dikarya</taxon>
        <taxon>Ascomycota</taxon>
        <taxon>Pezizomycotina</taxon>
        <taxon>Dothideomycetes</taxon>
        <taxon>Pleosporomycetidae</taxon>
        <taxon>Pleosporales</taxon>
        <taxon>Pleosporales incertae sedis</taxon>
        <taxon>Aaosphaeria</taxon>
    </lineage>
</organism>
<accession>A0A6A5XQX9</accession>
<keyword evidence="3" id="KW-0509">mRNA transport</keyword>
<dbReference type="EMBL" id="ML978069">
    <property type="protein sequence ID" value="KAF2015582.1"/>
    <property type="molecule type" value="Genomic_DNA"/>
</dbReference>
<dbReference type="GO" id="GO:0006606">
    <property type="term" value="P:protein import into nucleus"/>
    <property type="evidence" value="ECO:0007669"/>
    <property type="project" value="TreeGrafter"/>
</dbReference>
<dbReference type="Proteomes" id="UP000799778">
    <property type="component" value="Unassembled WGS sequence"/>
</dbReference>
<gene>
    <name evidence="10" type="ORF">BU24DRAFT_390871</name>
</gene>
<keyword evidence="6" id="KW-0906">Nuclear pore complex</keyword>
<evidence type="ECO:0000256" key="5">
    <source>
        <dbReference type="ARBA" id="ARBA00023010"/>
    </source>
</evidence>
<dbReference type="AlphaFoldDB" id="A0A6A5XQX9"/>
<keyword evidence="11" id="KW-1185">Reference proteome</keyword>
<evidence type="ECO:0008006" key="12">
    <source>
        <dbReference type="Google" id="ProtNLM"/>
    </source>
</evidence>
<name>A0A6A5XQX9_9PLEO</name>
<comment type="subcellular location">
    <subcellularLocation>
        <location evidence="1">Nucleus</location>
        <location evidence="1">Nuclear pore complex</location>
    </subcellularLocation>
</comment>
<keyword evidence="8" id="KW-0175">Coiled coil</keyword>
<evidence type="ECO:0000256" key="1">
    <source>
        <dbReference type="ARBA" id="ARBA00004567"/>
    </source>
</evidence>
<dbReference type="PANTHER" id="PTHR13257:SF0">
    <property type="entry name" value="NUCLEAR PORE COMPLEX PROTEIN NUP88"/>
    <property type="match status" value="1"/>
</dbReference>
<reference evidence="10" key="1">
    <citation type="journal article" date="2020" name="Stud. Mycol.">
        <title>101 Dothideomycetes genomes: a test case for predicting lifestyles and emergence of pathogens.</title>
        <authorList>
            <person name="Haridas S."/>
            <person name="Albert R."/>
            <person name="Binder M."/>
            <person name="Bloem J."/>
            <person name="Labutti K."/>
            <person name="Salamov A."/>
            <person name="Andreopoulos B."/>
            <person name="Baker S."/>
            <person name="Barry K."/>
            <person name="Bills G."/>
            <person name="Bluhm B."/>
            <person name="Cannon C."/>
            <person name="Castanera R."/>
            <person name="Culley D."/>
            <person name="Daum C."/>
            <person name="Ezra D."/>
            <person name="Gonzalez J."/>
            <person name="Henrissat B."/>
            <person name="Kuo A."/>
            <person name="Liang C."/>
            <person name="Lipzen A."/>
            <person name="Lutzoni F."/>
            <person name="Magnuson J."/>
            <person name="Mondo S."/>
            <person name="Nolan M."/>
            <person name="Ohm R."/>
            <person name="Pangilinan J."/>
            <person name="Park H.-J."/>
            <person name="Ramirez L."/>
            <person name="Alfaro M."/>
            <person name="Sun H."/>
            <person name="Tritt A."/>
            <person name="Yoshinaga Y."/>
            <person name="Zwiers L.-H."/>
            <person name="Turgeon B."/>
            <person name="Goodwin S."/>
            <person name="Spatafora J."/>
            <person name="Crous P."/>
            <person name="Grigoriev I."/>
        </authorList>
    </citation>
    <scope>NUCLEOTIDE SEQUENCE</scope>
    <source>
        <strain evidence="10">CBS 175.79</strain>
    </source>
</reference>
<dbReference type="InterPro" id="IPR036322">
    <property type="entry name" value="WD40_repeat_dom_sf"/>
</dbReference>
<evidence type="ECO:0000256" key="4">
    <source>
        <dbReference type="ARBA" id="ARBA00022927"/>
    </source>
</evidence>
<evidence type="ECO:0000313" key="10">
    <source>
        <dbReference type="EMBL" id="KAF2015582.1"/>
    </source>
</evidence>